<dbReference type="Gene3D" id="3.40.190.90">
    <property type="match status" value="1"/>
</dbReference>
<evidence type="ECO:0000256" key="8">
    <source>
        <dbReference type="PIRNR" id="PIRNR004532"/>
    </source>
</evidence>
<dbReference type="InterPro" id="IPR004464">
    <property type="entry name" value="FBPase_class-2/SBPase"/>
</dbReference>
<dbReference type="GO" id="GO:0005829">
    <property type="term" value="C:cytosol"/>
    <property type="evidence" value="ECO:0007669"/>
    <property type="project" value="TreeGrafter"/>
</dbReference>
<dbReference type="Proteomes" id="UP000612893">
    <property type="component" value="Unassembled WGS sequence"/>
</dbReference>
<evidence type="ECO:0000313" key="9">
    <source>
        <dbReference type="EMBL" id="MBJ7597357.1"/>
    </source>
</evidence>
<dbReference type="Gene3D" id="3.30.540.10">
    <property type="entry name" value="Fructose-1,6-Bisphosphatase, subunit A, domain 1"/>
    <property type="match status" value="1"/>
</dbReference>
<dbReference type="GO" id="GO:0006094">
    <property type="term" value="P:gluconeogenesis"/>
    <property type="evidence" value="ECO:0007669"/>
    <property type="project" value="InterPro"/>
</dbReference>
<evidence type="ECO:0000256" key="1">
    <source>
        <dbReference type="ARBA" id="ARBA00001273"/>
    </source>
</evidence>
<dbReference type="PANTHER" id="PTHR30447:SF0">
    <property type="entry name" value="FRUCTOSE-1,6-BISPHOSPHATASE 1 CLASS 2-RELATED"/>
    <property type="match status" value="1"/>
</dbReference>
<evidence type="ECO:0000256" key="5">
    <source>
        <dbReference type="ARBA" id="ARBA00023211"/>
    </source>
</evidence>
<dbReference type="Pfam" id="PF03320">
    <property type="entry name" value="FBPase_glpX"/>
    <property type="match status" value="1"/>
</dbReference>
<dbReference type="EMBL" id="JAEKNR010000057">
    <property type="protein sequence ID" value="MBJ7597357.1"/>
    <property type="molecule type" value="Genomic_DNA"/>
</dbReference>
<dbReference type="AlphaFoldDB" id="A0A934JYQ1"/>
<evidence type="ECO:0000313" key="10">
    <source>
        <dbReference type="Proteomes" id="UP000612893"/>
    </source>
</evidence>
<dbReference type="GO" id="GO:0030388">
    <property type="term" value="P:fructose 1,6-bisphosphate metabolic process"/>
    <property type="evidence" value="ECO:0007669"/>
    <property type="project" value="TreeGrafter"/>
</dbReference>
<dbReference type="PIRSF" id="PIRSF004532">
    <property type="entry name" value="GlpX"/>
    <property type="match status" value="1"/>
</dbReference>
<evidence type="ECO:0000256" key="3">
    <source>
        <dbReference type="ARBA" id="ARBA00022723"/>
    </source>
</evidence>
<evidence type="ECO:0000256" key="2">
    <source>
        <dbReference type="ARBA" id="ARBA00008989"/>
    </source>
</evidence>
<keyword evidence="4" id="KW-0378">Hydrolase</keyword>
<evidence type="ECO:0000256" key="7">
    <source>
        <dbReference type="ARBA" id="ARBA00024331"/>
    </source>
</evidence>
<dbReference type="GO" id="GO:0006071">
    <property type="term" value="P:glycerol metabolic process"/>
    <property type="evidence" value="ECO:0007669"/>
    <property type="project" value="InterPro"/>
</dbReference>
<keyword evidence="6 8" id="KW-0119">Carbohydrate metabolism</keyword>
<keyword evidence="3" id="KW-0479">Metal-binding</keyword>
<evidence type="ECO:0000256" key="6">
    <source>
        <dbReference type="ARBA" id="ARBA00023277"/>
    </source>
</evidence>
<keyword evidence="10" id="KW-1185">Reference proteome</keyword>
<protein>
    <recommendedName>
        <fullName evidence="8">Fructose-1,6-bisphosphatase</fullName>
    </recommendedName>
</protein>
<comment type="catalytic activity">
    <reaction evidence="1">
        <text>beta-D-fructose 1,6-bisphosphate + H2O = beta-D-fructose 6-phosphate + phosphate</text>
        <dbReference type="Rhea" id="RHEA:11064"/>
        <dbReference type="ChEBI" id="CHEBI:15377"/>
        <dbReference type="ChEBI" id="CHEBI:32966"/>
        <dbReference type="ChEBI" id="CHEBI:43474"/>
        <dbReference type="ChEBI" id="CHEBI:57634"/>
        <dbReference type="EC" id="3.1.3.11"/>
    </reaction>
</comment>
<keyword evidence="5" id="KW-0464">Manganese</keyword>
<comment type="similarity">
    <text evidence="2 8">Belongs to the FBPase class 2 family.</text>
</comment>
<organism evidence="9 10">
    <name type="scientific">Candidatus Nephthysia bennettiae</name>
    <dbReference type="NCBI Taxonomy" id="3127016"/>
    <lineage>
        <taxon>Bacteria</taxon>
        <taxon>Bacillati</taxon>
        <taxon>Candidatus Dormiibacterota</taxon>
        <taxon>Candidatus Dormibacteria</taxon>
        <taxon>Candidatus Dormibacterales</taxon>
        <taxon>Candidatus Dormibacteraceae</taxon>
        <taxon>Candidatus Nephthysia</taxon>
    </lineage>
</organism>
<dbReference type="GO" id="GO:0046872">
    <property type="term" value="F:metal ion binding"/>
    <property type="evidence" value="ECO:0007669"/>
    <property type="project" value="UniProtKB-KW"/>
</dbReference>
<dbReference type="PANTHER" id="PTHR30447">
    <property type="entry name" value="FRUCTOSE-1,6-BISPHOSPHATASE CLASS 2"/>
    <property type="match status" value="1"/>
</dbReference>
<gene>
    <name evidence="9" type="ORF">JF922_04645</name>
</gene>
<dbReference type="SUPFAM" id="SSF56655">
    <property type="entry name" value="Carbohydrate phosphatase"/>
    <property type="match status" value="1"/>
</dbReference>
<evidence type="ECO:0000256" key="4">
    <source>
        <dbReference type="ARBA" id="ARBA00022801"/>
    </source>
</evidence>
<dbReference type="GO" id="GO:0042132">
    <property type="term" value="F:fructose 1,6-bisphosphate 1-phosphatase activity"/>
    <property type="evidence" value="ECO:0007669"/>
    <property type="project" value="UniProtKB-EC"/>
</dbReference>
<dbReference type="RefSeq" id="WP_338199515.1">
    <property type="nucleotide sequence ID" value="NZ_JAEKNR010000057.1"/>
</dbReference>
<accession>A0A934JYQ1</accession>
<comment type="pathway">
    <text evidence="7">Carbohydrate biosynthesis.</text>
</comment>
<reference evidence="9" key="1">
    <citation type="submission" date="2020-10" db="EMBL/GenBank/DDBJ databases">
        <title>Ca. Dormibacterota MAGs.</title>
        <authorList>
            <person name="Montgomery K."/>
        </authorList>
    </citation>
    <scope>NUCLEOTIDE SEQUENCE [LARGE SCALE GENOMIC DNA]</scope>
    <source>
        <strain evidence="9">SC8812_S17_10</strain>
    </source>
</reference>
<comment type="caution">
    <text evidence="9">The sequence shown here is derived from an EMBL/GenBank/DDBJ whole genome shotgun (WGS) entry which is preliminary data.</text>
</comment>
<proteinExistence type="inferred from homology"/>
<name>A0A934JYQ1_9BACT</name>
<sequence>MRGKDMDVERDIEMRPQMVDARAMVVPSLIRVTESAALASARHIGRGESERARAAAATAMLHAFEELGLGGRVVLGPRGDRVLSHGTQIGPGNQPQFDFAVYPVEGASLVAKGLTGANSVLVAVEPDSFPSLPAVWYVEKIVAGPEARGALDLDDPLADNLRRIAFARDARVSDLAIAILDRPRHHDLIEQVRDAGARIILLEEGEIAGALLAASSGTGIDAMVGIGGLQETVIAACAVRCLGGELLARLWPRNDEERVLAGEELGCVYGVSELSPAQVDVAVTGISGGTLLKGAWYGSHGGATESLTMSTRFHTVRRIATRHLRVGEAS</sequence>